<gene>
    <name evidence="5" type="primary">LOC113861911</name>
</gene>
<dbReference type="AlphaFoldDB" id="A0A8B8L3G2"/>
<organism evidence="4 5">
    <name type="scientific">Abrus precatorius</name>
    <name type="common">Indian licorice</name>
    <name type="synonym">Glycine abrus</name>
    <dbReference type="NCBI Taxonomy" id="3816"/>
    <lineage>
        <taxon>Eukaryota</taxon>
        <taxon>Viridiplantae</taxon>
        <taxon>Streptophyta</taxon>
        <taxon>Embryophyta</taxon>
        <taxon>Tracheophyta</taxon>
        <taxon>Spermatophyta</taxon>
        <taxon>Magnoliopsida</taxon>
        <taxon>eudicotyledons</taxon>
        <taxon>Gunneridae</taxon>
        <taxon>Pentapetalae</taxon>
        <taxon>rosids</taxon>
        <taxon>fabids</taxon>
        <taxon>Fabales</taxon>
        <taxon>Fabaceae</taxon>
        <taxon>Papilionoideae</taxon>
        <taxon>50 kb inversion clade</taxon>
        <taxon>NPAAA clade</taxon>
        <taxon>indigoferoid/millettioid clade</taxon>
        <taxon>Abreae</taxon>
        <taxon>Abrus</taxon>
    </lineage>
</organism>
<reference evidence="5" key="2">
    <citation type="submission" date="2025-08" db="UniProtKB">
        <authorList>
            <consortium name="RefSeq"/>
        </authorList>
    </citation>
    <scope>IDENTIFICATION</scope>
    <source>
        <tissue evidence="5">Young leaves</tissue>
    </source>
</reference>
<evidence type="ECO:0000313" key="5">
    <source>
        <dbReference type="RefSeq" id="XP_027350816.1"/>
    </source>
</evidence>
<dbReference type="OrthoDB" id="1065581at2759"/>
<protein>
    <submittedName>
        <fullName evidence="5">Uncharacterized protein LOC113861911</fullName>
    </submittedName>
</protein>
<keyword evidence="1" id="KW-0175">Coiled coil</keyword>
<evidence type="ECO:0000256" key="2">
    <source>
        <dbReference type="SAM" id="MobiDB-lite"/>
    </source>
</evidence>
<feature type="domain" description="Rho termination factor-like N-terminal" evidence="3">
    <location>
        <begin position="642"/>
        <end position="678"/>
    </location>
</feature>
<proteinExistence type="predicted"/>
<evidence type="ECO:0000313" key="4">
    <source>
        <dbReference type="Proteomes" id="UP000694853"/>
    </source>
</evidence>
<reference evidence="4" key="1">
    <citation type="journal article" date="2019" name="Toxins">
        <title>Detection of Abrin-Like and Prepropulchellin-Like Toxin Genes and Transcripts Using Whole Genome Sequencing and Full-Length Transcript Sequencing of Abrus precatorius.</title>
        <authorList>
            <person name="Hovde B.T."/>
            <person name="Daligault H.E."/>
            <person name="Hanschen E.R."/>
            <person name="Kunde Y.A."/>
            <person name="Johnson M.B."/>
            <person name="Starkenburg S.R."/>
            <person name="Johnson S.L."/>
        </authorList>
    </citation>
    <scope>NUCLEOTIDE SEQUENCE [LARGE SCALE GENOMIC DNA]</scope>
</reference>
<feature type="compositionally biased region" description="Basic residues" evidence="2">
    <location>
        <begin position="345"/>
        <end position="362"/>
    </location>
</feature>
<evidence type="ECO:0000259" key="3">
    <source>
        <dbReference type="Pfam" id="PF07498"/>
    </source>
</evidence>
<keyword evidence="4" id="KW-1185">Reference proteome</keyword>
<dbReference type="Pfam" id="PF07498">
    <property type="entry name" value="Rho_N"/>
    <property type="match status" value="1"/>
</dbReference>
<dbReference type="KEGG" id="aprc:113861911"/>
<feature type="coiled-coil region" evidence="1">
    <location>
        <begin position="50"/>
        <end position="84"/>
    </location>
</feature>
<dbReference type="RefSeq" id="XP_027350816.1">
    <property type="nucleotide sequence ID" value="XM_027495015.1"/>
</dbReference>
<accession>A0A8B8L3G2</accession>
<dbReference type="GeneID" id="113861911"/>
<dbReference type="InterPro" id="IPR011112">
    <property type="entry name" value="Rho-like_N"/>
</dbReference>
<dbReference type="Proteomes" id="UP000694853">
    <property type="component" value="Unplaced"/>
</dbReference>
<sequence>MAWDLWSSSCDQAASGGGNYSQHNVWQCDFYFGCGHDAIEEDALNEESCVRVLRILITKADSEIEELEKDLLSLQNELAWAEHEKWPDICCSALIERINRLDVAVSTLKNYHAGDAEMQLLLRGEPAETLHEIVKALRRDHCQDTLGQLRMRRERVKSPVETGCKHDIIIQRDTLLINKRLNCTHLDMSILNPFGGVTEHDLDKDSSSIDSNIIIKEEAKEFCGTSENSGSSELLSELHEKRSDNPKMIEEFHEESLARSPDLGAISCAPDQSDGVELSETSDNILNGNEEITRSQLITTDTGQILNLFSAKGNGNIPSEAKENEIVKEKDFTSDDLRLETDVKGRKKNLHSRLGTSKHRKSGNSDLDKKLCDFAPKSARRASKKESKVALEEDLDPVNLPLQVVYPRKWCIADTEFCSLKGSNGNSSGQVINIENATLIHAENSALVSLLGMQTKSAVYGLQLTDEEKPQAQGLESEITANLSKSNMSFPTKLKAQGKQKPELNTLAAGEPRESCTEVLPSSSIVVSTKRQRKSKPSTDDAILNESMNRKITKRAVQPGQHETEGRSIVLYDSKFSELQKKRRVSKLPITVEIQNSTVNMDVPNSDRSSMDNASQVDLHISKSYSLVDSHNGTSSLLPITLKSLTLSDLRAMAKQHNVRKYYKLAKGALVEQLVERLSSC</sequence>
<name>A0A8B8L3G2_ABRPR</name>
<evidence type="ECO:0000256" key="1">
    <source>
        <dbReference type="SAM" id="Coils"/>
    </source>
</evidence>
<feature type="region of interest" description="Disordered" evidence="2">
    <location>
        <begin position="343"/>
        <end position="369"/>
    </location>
</feature>